<gene>
    <name evidence="1" type="ORF">LCGC14_0164560</name>
</gene>
<reference evidence="1" key="1">
    <citation type="journal article" date="2015" name="Nature">
        <title>Complex archaea that bridge the gap between prokaryotes and eukaryotes.</title>
        <authorList>
            <person name="Spang A."/>
            <person name="Saw J.H."/>
            <person name="Jorgensen S.L."/>
            <person name="Zaremba-Niedzwiedzka K."/>
            <person name="Martijn J."/>
            <person name="Lind A.E."/>
            <person name="van Eijk R."/>
            <person name="Schleper C."/>
            <person name="Guy L."/>
            <person name="Ettema T.J."/>
        </authorList>
    </citation>
    <scope>NUCLEOTIDE SEQUENCE</scope>
</reference>
<dbReference type="EMBL" id="LAZR01000062">
    <property type="protein sequence ID" value="KKN96812.1"/>
    <property type="molecule type" value="Genomic_DNA"/>
</dbReference>
<sequence>MSTAMQKLKEELATADAKVDQISGELTKAVEIRNSVLDRMFETDTGFRIGGDAIQTLSYGSRPPRRVKILRLTNRDWSNGKNWWCAVQIYKKDGTLGKNEARVFSAKDELAQVDKE</sequence>
<accession>A0A0F9VAP5</accession>
<dbReference type="AlphaFoldDB" id="A0A0F9VAP5"/>
<comment type="caution">
    <text evidence="1">The sequence shown here is derived from an EMBL/GenBank/DDBJ whole genome shotgun (WGS) entry which is preliminary data.</text>
</comment>
<proteinExistence type="predicted"/>
<organism evidence="1">
    <name type="scientific">marine sediment metagenome</name>
    <dbReference type="NCBI Taxonomy" id="412755"/>
    <lineage>
        <taxon>unclassified sequences</taxon>
        <taxon>metagenomes</taxon>
        <taxon>ecological metagenomes</taxon>
    </lineage>
</organism>
<evidence type="ECO:0000313" key="1">
    <source>
        <dbReference type="EMBL" id="KKN96812.1"/>
    </source>
</evidence>
<name>A0A0F9VAP5_9ZZZZ</name>
<protein>
    <submittedName>
        <fullName evidence="1">Uncharacterized protein</fullName>
    </submittedName>
</protein>